<gene>
    <name evidence="1" type="ORF">AW09_000580</name>
</gene>
<organism evidence="1 2">
    <name type="scientific">Candidatus Accumulibacter phosphatis</name>
    <dbReference type="NCBI Taxonomy" id="327160"/>
    <lineage>
        <taxon>Bacteria</taxon>
        <taxon>Pseudomonadati</taxon>
        <taxon>Pseudomonadota</taxon>
        <taxon>Betaproteobacteria</taxon>
        <taxon>Candidatus Accumulibacter</taxon>
    </lineage>
</organism>
<dbReference type="EMBL" id="JDVG02000093">
    <property type="protein sequence ID" value="KFB74128.1"/>
    <property type="molecule type" value="Genomic_DNA"/>
</dbReference>
<proteinExistence type="predicted"/>
<protein>
    <submittedName>
        <fullName evidence="1">Uncharacterized protein</fullName>
    </submittedName>
</protein>
<dbReference type="Proteomes" id="UP000020077">
    <property type="component" value="Unassembled WGS sequence"/>
</dbReference>
<dbReference type="AlphaFoldDB" id="A0A080LZ28"/>
<accession>A0A080LZ28</accession>
<evidence type="ECO:0000313" key="1">
    <source>
        <dbReference type="EMBL" id="KFB74128.1"/>
    </source>
</evidence>
<evidence type="ECO:0000313" key="2">
    <source>
        <dbReference type="Proteomes" id="UP000020077"/>
    </source>
</evidence>
<sequence>MNCKDGFSKPGLPAALAAALLFGAGTPLAKWLLDCVVRLQGNPTGELPWAWGHRGRCGRPELARRNTVCRVVADAGYPCCLPWRWTRRIDELQEKLNALPAQRSE</sequence>
<comment type="caution">
    <text evidence="1">The sequence shown here is derived from an EMBL/GenBank/DDBJ whole genome shotgun (WGS) entry which is preliminary data.</text>
</comment>
<reference evidence="1 2" key="1">
    <citation type="submission" date="2014-02" db="EMBL/GenBank/DDBJ databases">
        <title>Expanding our view of genomic diversity in Candidatus Accumulibacter clades.</title>
        <authorList>
            <person name="Skennerton C.T."/>
            <person name="Barr J.J."/>
            <person name="Slater F.R."/>
            <person name="Bond P.L."/>
            <person name="Tyson G.W."/>
        </authorList>
    </citation>
    <scope>NUCLEOTIDE SEQUENCE [LARGE SCALE GENOMIC DNA]</scope>
    <source>
        <strain evidence="2">BA-91</strain>
    </source>
</reference>
<name>A0A080LZ28_9PROT</name>